<dbReference type="PANTHER" id="PTHR48111:SF40">
    <property type="entry name" value="PHOSPHATE REGULON TRANSCRIPTIONAL REGULATORY PROTEIN PHOB"/>
    <property type="match status" value="1"/>
</dbReference>
<feature type="domain" description="Response regulatory" evidence="6">
    <location>
        <begin position="5"/>
        <end position="122"/>
    </location>
</feature>
<organism evidence="8 9">
    <name type="scientific">Eilatimonas milleporae</name>
    <dbReference type="NCBI Taxonomy" id="911205"/>
    <lineage>
        <taxon>Bacteria</taxon>
        <taxon>Pseudomonadati</taxon>
        <taxon>Pseudomonadota</taxon>
        <taxon>Alphaproteobacteria</taxon>
        <taxon>Kordiimonadales</taxon>
        <taxon>Kordiimonadaceae</taxon>
        <taxon>Eilatimonas</taxon>
    </lineage>
</organism>
<dbReference type="InterPro" id="IPR001789">
    <property type="entry name" value="Sig_transdc_resp-reg_receiver"/>
</dbReference>
<protein>
    <submittedName>
        <fullName evidence="8">DNA-binding response OmpR family regulator</fullName>
    </submittedName>
</protein>
<evidence type="ECO:0000256" key="4">
    <source>
        <dbReference type="PROSITE-ProRule" id="PRU00169"/>
    </source>
</evidence>
<dbReference type="GO" id="GO:0005829">
    <property type="term" value="C:cytosol"/>
    <property type="evidence" value="ECO:0007669"/>
    <property type="project" value="TreeGrafter"/>
</dbReference>
<dbReference type="PROSITE" id="PS50110">
    <property type="entry name" value="RESPONSE_REGULATORY"/>
    <property type="match status" value="1"/>
</dbReference>
<dbReference type="PROSITE" id="PS51755">
    <property type="entry name" value="OMPR_PHOB"/>
    <property type="match status" value="1"/>
</dbReference>
<evidence type="ECO:0000256" key="1">
    <source>
        <dbReference type="ARBA" id="ARBA00022553"/>
    </source>
</evidence>
<feature type="DNA-binding region" description="OmpR/PhoB-type" evidence="5">
    <location>
        <begin position="130"/>
        <end position="230"/>
    </location>
</feature>
<dbReference type="InterPro" id="IPR039420">
    <property type="entry name" value="WalR-like"/>
</dbReference>
<sequence>MAVRTLLLVDDDTDLREALADQLALHEEFDTVQKENAASALDYLADSGGKADMLILDVGLPDMDGRELCKRVRKMGISVPVIMLTGMDSDADTVLGLDSGANDYVTKPFSFTVLLARIRAQFRQYEQSEDATFEIGPYHFRPSAKLLETRADGKKIRLTEKETSILKYLYRASGKPVGRDELLAEVWGYNSGVTTHTLETHVYRLRQKIEPEQGVTRLLITEPGGYSLQGLNG</sequence>
<evidence type="ECO:0000313" key="8">
    <source>
        <dbReference type="EMBL" id="RMB01816.1"/>
    </source>
</evidence>
<name>A0A3M0C4S5_9PROT</name>
<dbReference type="OrthoDB" id="9802426at2"/>
<dbReference type="Pfam" id="PF00486">
    <property type="entry name" value="Trans_reg_C"/>
    <property type="match status" value="1"/>
</dbReference>
<keyword evidence="9" id="KW-1185">Reference proteome</keyword>
<dbReference type="PANTHER" id="PTHR48111">
    <property type="entry name" value="REGULATOR OF RPOS"/>
    <property type="match status" value="1"/>
</dbReference>
<dbReference type="Gene3D" id="3.40.50.2300">
    <property type="match status" value="1"/>
</dbReference>
<dbReference type="EMBL" id="REFR01000015">
    <property type="protein sequence ID" value="RMB01816.1"/>
    <property type="molecule type" value="Genomic_DNA"/>
</dbReference>
<evidence type="ECO:0000256" key="2">
    <source>
        <dbReference type="ARBA" id="ARBA00023012"/>
    </source>
</evidence>
<dbReference type="SMART" id="SM00862">
    <property type="entry name" value="Trans_reg_C"/>
    <property type="match status" value="1"/>
</dbReference>
<keyword evidence="3 5" id="KW-0238">DNA-binding</keyword>
<evidence type="ECO:0000259" key="6">
    <source>
        <dbReference type="PROSITE" id="PS50110"/>
    </source>
</evidence>
<dbReference type="InterPro" id="IPR016032">
    <property type="entry name" value="Sig_transdc_resp-reg_C-effctor"/>
</dbReference>
<dbReference type="GO" id="GO:0032993">
    <property type="term" value="C:protein-DNA complex"/>
    <property type="evidence" value="ECO:0007669"/>
    <property type="project" value="TreeGrafter"/>
</dbReference>
<dbReference type="GO" id="GO:0000156">
    <property type="term" value="F:phosphorelay response regulator activity"/>
    <property type="evidence" value="ECO:0007669"/>
    <property type="project" value="TreeGrafter"/>
</dbReference>
<gene>
    <name evidence="8" type="ORF">BXY39_3323</name>
</gene>
<comment type="caution">
    <text evidence="8">The sequence shown here is derived from an EMBL/GenBank/DDBJ whole genome shotgun (WGS) entry which is preliminary data.</text>
</comment>
<dbReference type="AlphaFoldDB" id="A0A3M0C4S5"/>
<dbReference type="InParanoid" id="A0A3M0C4S5"/>
<dbReference type="Gene3D" id="6.10.250.690">
    <property type="match status" value="1"/>
</dbReference>
<evidence type="ECO:0000313" key="9">
    <source>
        <dbReference type="Proteomes" id="UP000271227"/>
    </source>
</evidence>
<dbReference type="GO" id="GO:0000976">
    <property type="term" value="F:transcription cis-regulatory region binding"/>
    <property type="evidence" value="ECO:0007669"/>
    <property type="project" value="TreeGrafter"/>
</dbReference>
<keyword evidence="2" id="KW-0902">Two-component regulatory system</keyword>
<dbReference type="InterPro" id="IPR001867">
    <property type="entry name" value="OmpR/PhoB-type_DNA-bd"/>
</dbReference>
<feature type="domain" description="OmpR/PhoB-type" evidence="7">
    <location>
        <begin position="130"/>
        <end position="230"/>
    </location>
</feature>
<keyword evidence="1 4" id="KW-0597">Phosphoprotein</keyword>
<dbReference type="Proteomes" id="UP000271227">
    <property type="component" value="Unassembled WGS sequence"/>
</dbReference>
<feature type="modified residue" description="4-aspartylphosphate" evidence="4">
    <location>
        <position position="57"/>
    </location>
</feature>
<evidence type="ECO:0000256" key="3">
    <source>
        <dbReference type="ARBA" id="ARBA00023125"/>
    </source>
</evidence>
<dbReference type="Pfam" id="PF00072">
    <property type="entry name" value="Response_reg"/>
    <property type="match status" value="1"/>
</dbReference>
<dbReference type="SUPFAM" id="SSF46894">
    <property type="entry name" value="C-terminal effector domain of the bipartite response regulators"/>
    <property type="match status" value="1"/>
</dbReference>
<proteinExistence type="predicted"/>
<evidence type="ECO:0000256" key="5">
    <source>
        <dbReference type="PROSITE-ProRule" id="PRU01091"/>
    </source>
</evidence>
<dbReference type="InterPro" id="IPR011006">
    <property type="entry name" value="CheY-like_superfamily"/>
</dbReference>
<dbReference type="SUPFAM" id="SSF52172">
    <property type="entry name" value="CheY-like"/>
    <property type="match status" value="1"/>
</dbReference>
<reference evidence="8 9" key="1">
    <citation type="submission" date="2018-10" db="EMBL/GenBank/DDBJ databases">
        <title>Genomic Encyclopedia of Archaeal and Bacterial Type Strains, Phase II (KMG-II): from individual species to whole genera.</title>
        <authorList>
            <person name="Goeker M."/>
        </authorList>
    </citation>
    <scope>NUCLEOTIDE SEQUENCE [LARGE SCALE GENOMIC DNA]</scope>
    <source>
        <strain evidence="8 9">DSM 25217</strain>
    </source>
</reference>
<dbReference type="SMART" id="SM00448">
    <property type="entry name" value="REC"/>
    <property type="match status" value="1"/>
</dbReference>
<dbReference type="GO" id="GO:0006355">
    <property type="term" value="P:regulation of DNA-templated transcription"/>
    <property type="evidence" value="ECO:0007669"/>
    <property type="project" value="InterPro"/>
</dbReference>
<accession>A0A3M0C4S5</accession>
<dbReference type="CDD" id="cd17574">
    <property type="entry name" value="REC_OmpR"/>
    <property type="match status" value="1"/>
</dbReference>
<evidence type="ECO:0000259" key="7">
    <source>
        <dbReference type="PROSITE" id="PS51755"/>
    </source>
</evidence>
<dbReference type="CDD" id="cd00383">
    <property type="entry name" value="trans_reg_C"/>
    <property type="match status" value="1"/>
</dbReference>
<dbReference type="Gene3D" id="1.10.10.10">
    <property type="entry name" value="Winged helix-like DNA-binding domain superfamily/Winged helix DNA-binding domain"/>
    <property type="match status" value="1"/>
</dbReference>
<dbReference type="RefSeq" id="WP_121939977.1">
    <property type="nucleotide sequence ID" value="NZ_REFR01000015.1"/>
</dbReference>
<dbReference type="InterPro" id="IPR036388">
    <property type="entry name" value="WH-like_DNA-bd_sf"/>
</dbReference>